<comment type="caution">
    <text evidence="3">The sequence shown here is derived from an EMBL/GenBank/DDBJ whole genome shotgun (WGS) entry which is preliminary data.</text>
</comment>
<evidence type="ECO:0000313" key="4">
    <source>
        <dbReference type="Proteomes" id="UP001437256"/>
    </source>
</evidence>
<protein>
    <recommendedName>
        <fullName evidence="2">Glutaminase A N-terminal domain-containing protein</fullName>
    </recommendedName>
</protein>
<evidence type="ECO:0000313" key="3">
    <source>
        <dbReference type="EMBL" id="KAL0061610.1"/>
    </source>
</evidence>
<keyword evidence="4" id="KW-1185">Reference proteome</keyword>
<evidence type="ECO:0000259" key="2">
    <source>
        <dbReference type="Pfam" id="PF17168"/>
    </source>
</evidence>
<reference evidence="3 4" key="1">
    <citation type="submission" date="2024-05" db="EMBL/GenBank/DDBJ databases">
        <title>A draft genome resource for the thread blight pathogen Marasmius tenuissimus strain MS-2.</title>
        <authorList>
            <person name="Yulfo-Soto G.E."/>
            <person name="Baruah I.K."/>
            <person name="Amoako-Attah I."/>
            <person name="Bukari Y."/>
            <person name="Meinhardt L.W."/>
            <person name="Bailey B.A."/>
            <person name="Cohen S.P."/>
        </authorList>
    </citation>
    <scope>NUCLEOTIDE SEQUENCE [LARGE SCALE GENOMIC DNA]</scope>
    <source>
        <strain evidence="3 4">MS-2</strain>
    </source>
</reference>
<accession>A0ABR2ZK43</accession>
<dbReference type="PANTHER" id="PTHR31987">
    <property type="entry name" value="GLUTAMINASE A-RELATED"/>
    <property type="match status" value="1"/>
</dbReference>
<sequence length="194" mass="20824">MAKAGATADTVIEASSSQGSPSLGSRIRGGNAKIVGWAGFIRVDEDVYEWIGATMEVPGFEFDLPAGKRSGTATFKNLIITPTRTVYVMSAGAVQFNVTFLSPVEPEDLVLQSFPFGYVLVDVASNDGEAHRVQVFSDLSGEWLSSAGSVPIQWNTSISSILTHTVKLSSPNTLREFGDMSQDGILYHIRTFGV</sequence>
<dbReference type="InterPro" id="IPR033433">
    <property type="entry name" value="GtaA_N"/>
</dbReference>
<proteinExistence type="predicted"/>
<feature type="compositionally biased region" description="Low complexity" evidence="1">
    <location>
        <begin position="15"/>
        <end position="24"/>
    </location>
</feature>
<dbReference type="Proteomes" id="UP001437256">
    <property type="component" value="Unassembled WGS sequence"/>
</dbReference>
<dbReference type="PANTHER" id="PTHR31987:SF1">
    <property type="entry name" value="GLUTAMINASE A"/>
    <property type="match status" value="1"/>
</dbReference>
<feature type="region of interest" description="Disordered" evidence="1">
    <location>
        <begin position="1"/>
        <end position="24"/>
    </location>
</feature>
<dbReference type="EMBL" id="JBBXMP010000129">
    <property type="protein sequence ID" value="KAL0061610.1"/>
    <property type="molecule type" value="Genomic_DNA"/>
</dbReference>
<evidence type="ECO:0000256" key="1">
    <source>
        <dbReference type="SAM" id="MobiDB-lite"/>
    </source>
</evidence>
<dbReference type="Pfam" id="PF17168">
    <property type="entry name" value="DUF5127"/>
    <property type="match status" value="1"/>
</dbReference>
<gene>
    <name evidence="3" type="ORF">AAF712_011527</name>
</gene>
<organism evidence="3 4">
    <name type="scientific">Marasmius tenuissimus</name>
    <dbReference type="NCBI Taxonomy" id="585030"/>
    <lineage>
        <taxon>Eukaryota</taxon>
        <taxon>Fungi</taxon>
        <taxon>Dikarya</taxon>
        <taxon>Basidiomycota</taxon>
        <taxon>Agaricomycotina</taxon>
        <taxon>Agaricomycetes</taxon>
        <taxon>Agaricomycetidae</taxon>
        <taxon>Agaricales</taxon>
        <taxon>Marasmiineae</taxon>
        <taxon>Marasmiaceae</taxon>
        <taxon>Marasmius</taxon>
    </lineage>
</organism>
<name>A0ABR2ZK43_9AGAR</name>
<feature type="domain" description="Glutaminase A N-terminal" evidence="2">
    <location>
        <begin position="83"/>
        <end position="188"/>
    </location>
</feature>
<dbReference type="InterPro" id="IPR052743">
    <property type="entry name" value="Glutaminase_GtaA"/>
</dbReference>